<reference evidence="3 4" key="1">
    <citation type="journal article" date="2014" name="Genome Announc.">
        <title>Draft genome sequences of eight enterohepatic helicobacter species isolated from both laboratory and wild rodents.</title>
        <authorList>
            <person name="Sheh A."/>
            <person name="Shen Z."/>
            <person name="Fox J.G."/>
        </authorList>
    </citation>
    <scope>NUCLEOTIDE SEQUENCE [LARGE SCALE GENOMIC DNA]</scope>
    <source>
        <strain evidence="3 4">ATCC 49310</strain>
    </source>
</reference>
<dbReference type="PANTHER" id="PTHR42966:SF2">
    <property type="entry name" value="PSEUDAMINIC ACID SYNTHASE"/>
    <property type="match status" value="1"/>
</dbReference>
<accession>A0A4U8T9I7</accession>
<evidence type="ECO:0000313" key="3">
    <source>
        <dbReference type="EMBL" id="TLD96476.1"/>
    </source>
</evidence>
<dbReference type="SUPFAM" id="SSF51569">
    <property type="entry name" value="Aldolase"/>
    <property type="match status" value="1"/>
</dbReference>
<dbReference type="Proteomes" id="UP000029861">
    <property type="component" value="Unassembled WGS sequence"/>
</dbReference>
<dbReference type="InterPro" id="IPR013132">
    <property type="entry name" value="PseI/NeuA/B-like_N"/>
</dbReference>
<protein>
    <recommendedName>
        <fullName evidence="1">Pseudaminic acid synthase</fullName>
        <ecNumber evidence="1">2.5.1.97</ecNumber>
    </recommendedName>
</protein>
<dbReference type="EMBL" id="JRPK02000032">
    <property type="protein sequence ID" value="TLD96476.1"/>
    <property type="molecule type" value="Genomic_DNA"/>
</dbReference>
<dbReference type="PANTHER" id="PTHR42966">
    <property type="entry name" value="N-ACETYLNEURAMINATE SYNTHASE"/>
    <property type="match status" value="1"/>
</dbReference>
<dbReference type="Gene3D" id="3.20.20.70">
    <property type="entry name" value="Aldolase class I"/>
    <property type="match status" value="1"/>
</dbReference>
<dbReference type="InterPro" id="IPR036732">
    <property type="entry name" value="AFP_Neu5c_C_sf"/>
</dbReference>
<dbReference type="InterPro" id="IPR020030">
    <property type="entry name" value="Pseudaminic_synth_PseI"/>
</dbReference>
<dbReference type="GO" id="GO:0016051">
    <property type="term" value="P:carbohydrate biosynthetic process"/>
    <property type="evidence" value="ECO:0007669"/>
    <property type="project" value="InterPro"/>
</dbReference>
<evidence type="ECO:0000256" key="1">
    <source>
        <dbReference type="NCBIfam" id="TIGR03586"/>
    </source>
</evidence>
<dbReference type="InterPro" id="IPR051690">
    <property type="entry name" value="PseI-like"/>
</dbReference>
<dbReference type="Pfam" id="PF08666">
    <property type="entry name" value="SAF"/>
    <property type="match status" value="1"/>
</dbReference>
<evidence type="ECO:0000259" key="2">
    <source>
        <dbReference type="PROSITE" id="PS50844"/>
    </source>
</evidence>
<dbReference type="InterPro" id="IPR057736">
    <property type="entry name" value="SAF_PseI/NeuA/NeuB"/>
</dbReference>
<dbReference type="EC" id="2.5.1.97" evidence="1"/>
<dbReference type="Gene3D" id="3.90.1210.10">
    <property type="entry name" value="Antifreeze-like/N-acetylneuraminic acid synthase C-terminal domain"/>
    <property type="match status" value="1"/>
</dbReference>
<proteinExistence type="predicted"/>
<dbReference type="InterPro" id="IPR013785">
    <property type="entry name" value="Aldolase_TIM"/>
</dbReference>
<dbReference type="Pfam" id="PF03102">
    <property type="entry name" value="NeuB"/>
    <property type="match status" value="1"/>
</dbReference>
<dbReference type="PROSITE" id="PS50844">
    <property type="entry name" value="AFP_LIKE"/>
    <property type="match status" value="1"/>
</dbReference>
<dbReference type="NCBIfam" id="TIGR03586">
    <property type="entry name" value="PseI"/>
    <property type="match status" value="1"/>
</dbReference>
<dbReference type="InterPro" id="IPR013974">
    <property type="entry name" value="SAF"/>
</dbReference>
<comment type="caution">
    <text evidence="3">The sequence shown here is derived from an EMBL/GenBank/DDBJ whole genome shotgun (WGS) entry which is preliminary data.</text>
</comment>
<name>A0A4U8T9I7_9HELI</name>
<dbReference type="STRING" id="50960.LS81_06100"/>
<dbReference type="SUPFAM" id="SSF51269">
    <property type="entry name" value="AFP III-like domain"/>
    <property type="match status" value="1"/>
</dbReference>
<gene>
    <name evidence="3" type="primary">pseI</name>
    <name evidence="3" type="ORF">LS80_008280</name>
</gene>
<organism evidence="3 4">
    <name type="scientific">Helicobacter trogontum</name>
    <dbReference type="NCBI Taxonomy" id="50960"/>
    <lineage>
        <taxon>Bacteria</taxon>
        <taxon>Pseudomonadati</taxon>
        <taxon>Campylobacterota</taxon>
        <taxon>Epsilonproteobacteria</taxon>
        <taxon>Campylobacterales</taxon>
        <taxon>Helicobacteraceae</taxon>
        <taxon>Helicobacter</taxon>
    </lineage>
</organism>
<dbReference type="AlphaFoldDB" id="A0A4U8T9I7"/>
<dbReference type="GO" id="GO:0047444">
    <property type="term" value="F:N-acylneuraminate-9-phosphate synthase activity"/>
    <property type="evidence" value="ECO:0007669"/>
    <property type="project" value="TreeGrafter"/>
</dbReference>
<sequence>MEVPFIIAELSANHNQNLDIALQSVQAIAKTGANAIKVQTYKPSCLTLPYKNEYFRINEGLWKDSYLWDLYEDAQMPWEWHKEIFDLAHTLGLEAFSTPFSVEGVEFLEALNCPIYKIASFEVMHTPLLKAIAATKKPVILSLGVAYDNEIKSALEILRDNTSIALLYCISAYPASLGDARLTNIQAIKEQWKDYNVKVGLSDHTLGISVPIMATLCGASVIEKHFILDKSLGGVDSAFSLDVEEFRLMVSNVRDVCVLAQDFYDKKQAILPITRQDSHMVSHLGATQEKKGRNFARSLFVSKDVRAGDIVSLSNIACVRPCVGMSPLDLDSILGKTFSKDIKGGMPLLESYINKA</sequence>
<evidence type="ECO:0000313" key="4">
    <source>
        <dbReference type="Proteomes" id="UP000029861"/>
    </source>
</evidence>
<dbReference type="InterPro" id="IPR006190">
    <property type="entry name" value="SAF_AFP_Neu5Ac"/>
</dbReference>
<dbReference type="CDD" id="cd11615">
    <property type="entry name" value="SAF_NeuB_like"/>
    <property type="match status" value="1"/>
</dbReference>
<keyword evidence="3" id="KW-0808">Transferase</keyword>
<feature type="domain" description="AFP-like" evidence="2">
    <location>
        <begin position="298"/>
        <end position="356"/>
    </location>
</feature>